<keyword evidence="4" id="KW-1185">Reference proteome</keyword>
<accession>A0A2R8AWM1</accession>
<feature type="domain" description="DUF6456" evidence="2">
    <location>
        <begin position="211"/>
        <end position="340"/>
    </location>
</feature>
<evidence type="ECO:0000313" key="4">
    <source>
        <dbReference type="Proteomes" id="UP000244904"/>
    </source>
</evidence>
<name>A0A2R8AWM1_9RHOB</name>
<dbReference type="Pfam" id="PF20057">
    <property type="entry name" value="DUF6456"/>
    <property type="match status" value="1"/>
</dbReference>
<reference evidence="4" key="1">
    <citation type="submission" date="2018-03" db="EMBL/GenBank/DDBJ databases">
        <authorList>
            <person name="Rodrigo-Torres L."/>
            <person name="Arahal R. D."/>
            <person name="Lucena T."/>
        </authorList>
    </citation>
    <scope>NUCLEOTIDE SEQUENCE [LARGE SCALE GENOMIC DNA]</scope>
    <source>
        <strain evidence="4">CECT 8871</strain>
    </source>
</reference>
<feature type="compositionally biased region" description="Polar residues" evidence="1">
    <location>
        <begin position="73"/>
        <end position="92"/>
    </location>
</feature>
<gene>
    <name evidence="3" type="ORF">PRI8871_02236</name>
</gene>
<organism evidence="3 4">
    <name type="scientific">Pseudoprimorskyibacter insulae</name>
    <dbReference type="NCBI Taxonomy" id="1695997"/>
    <lineage>
        <taxon>Bacteria</taxon>
        <taxon>Pseudomonadati</taxon>
        <taxon>Pseudomonadota</taxon>
        <taxon>Alphaproteobacteria</taxon>
        <taxon>Rhodobacterales</taxon>
        <taxon>Paracoccaceae</taxon>
        <taxon>Pseudoprimorskyibacter</taxon>
    </lineage>
</organism>
<dbReference type="OrthoDB" id="7476630at2"/>
<dbReference type="AlphaFoldDB" id="A0A2R8AWM1"/>
<dbReference type="RefSeq" id="WP_108886292.1">
    <property type="nucleotide sequence ID" value="NZ_OMOJ01000004.1"/>
</dbReference>
<sequence>MSEVCSPLSMTVPDWVPDNARLYLAHTEHGVSIRSLARQTGCHASTVLRRVRKIEAQRDDPLVDAALKRLGPETQSPPQRSNRAMTGRISPNSDDDTKDQFDQEAMTALRHLCRSGAVLAVAEGMANAVVIDGDTAAPDTAKTVVSAATAQAMALKDWIACRTPGRVSRYHITSAGRSALRELVAGSENQAVGFAEAQAGFDFGPSANARRAGATESPLHTLARRRDKDGRPFLTPELVAAGERLMEDFELAQIGPRVAQNWDRFLTGPSQSTGPKAMSSAKDRLAAALAELGPGLGDVALRCCCYMEGLEKTEQRMGWSSRSGKVVLRIALQRLRRHYDDVIGPGGGLIG</sequence>
<feature type="region of interest" description="Disordered" evidence="1">
    <location>
        <begin position="66"/>
        <end position="98"/>
    </location>
</feature>
<dbReference type="EMBL" id="OMOJ01000004">
    <property type="protein sequence ID" value="SPF80430.1"/>
    <property type="molecule type" value="Genomic_DNA"/>
</dbReference>
<proteinExistence type="predicted"/>
<feature type="region of interest" description="Disordered" evidence="1">
    <location>
        <begin position="206"/>
        <end position="227"/>
    </location>
</feature>
<protein>
    <recommendedName>
        <fullName evidence="2">DUF6456 domain-containing protein</fullName>
    </recommendedName>
</protein>
<evidence type="ECO:0000313" key="3">
    <source>
        <dbReference type="EMBL" id="SPF80430.1"/>
    </source>
</evidence>
<evidence type="ECO:0000259" key="2">
    <source>
        <dbReference type="Pfam" id="PF20057"/>
    </source>
</evidence>
<evidence type="ECO:0000256" key="1">
    <source>
        <dbReference type="SAM" id="MobiDB-lite"/>
    </source>
</evidence>
<dbReference type="Proteomes" id="UP000244904">
    <property type="component" value="Unassembled WGS sequence"/>
</dbReference>
<dbReference type="InterPro" id="IPR045599">
    <property type="entry name" value="DUF6456"/>
</dbReference>